<evidence type="ECO:0000256" key="12">
    <source>
        <dbReference type="RuleBase" id="RU364022"/>
    </source>
</evidence>
<accession>A0AAN7WT01</accession>
<dbReference type="InterPro" id="IPR013785">
    <property type="entry name" value="Aldolase_TIM"/>
</dbReference>
<dbReference type="SUPFAM" id="SSF51366">
    <property type="entry name" value="Ribulose-phoshate binding barrel"/>
    <property type="match status" value="1"/>
</dbReference>
<evidence type="ECO:0000313" key="14">
    <source>
        <dbReference type="Proteomes" id="UP001306508"/>
    </source>
</evidence>
<keyword evidence="8 12" id="KW-0413">Isomerase</keyword>
<dbReference type="GO" id="GO:0005737">
    <property type="term" value="C:cytoplasm"/>
    <property type="evidence" value="ECO:0007669"/>
    <property type="project" value="UniProtKB-SubCell"/>
</dbReference>
<sequence length="262" mass="29082">MTRFIGCIDLHNGEVKQIVGGTLSDSNNNSNLKTNFVSSKPSSYYAKLYKKYNVTGAHVIKLGPNNDDAAKEALLAAPHFLQVGGGINDTNCLYWLKMASKVIITSWLFNKDGDFLLDRLIKISELCGKDRLVVDLSCKKTSDGKWIVAMNKWQTLTTLELNQDTFIRLSKYTNEFLIHAADVEGLCNGIDEQLVCKLAEWTEELGDEIKIIYAGGAKSIDDLALVDTLSKGKVDLTYGSSLDIFGGSLVKFEDCCEWNNHH</sequence>
<dbReference type="Proteomes" id="UP001306508">
    <property type="component" value="Unassembled WGS sequence"/>
</dbReference>
<comment type="catalytic activity">
    <reaction evidence="1 12">
        <text>1-(5-phospho-beta-D-ribosyl)-5-[(5-phospho-beta-D-ribosylamino)methylideneamino]imidazole-4-carboxamide = 5-[(5-phospho-1-deoxy-D-ribulos-1-ylimino)methylamino]-1-(5-phospho-beta-D-ribosyl)imidazole-4-carboxamide</text>
        <dbReference type="Rhea" id="RHEA:15469"/>
        <dbReference type="ChEBI" id="CHEBI:58435"/>
        <dbReference type="ChEBI" id="CHEBI:58525"/>
        <dbReference type="EC" id="5.3.1.16"/>
    </reaction>
</comment>
<dbReference type="EC" id="5.3.1.16" evidence="4 12"/>
<proteinExistence type="inferred from homology"/>
<evidence type="ECO:0000256" key="8">
    <source>
        <dbReference type="ARBA" id="ARBA00023235"/>
    </source>
</evidence>
<comment type="caution">
    <text evidence="13">The sequence shown here is derived from an EMBL/GenBank/DDBJ whole genome shotgun (WGS) entry which is preliminary data.</text>
</comment>
<organism evidence="13 14">
    <name type="scientific">Arxiozyma heterogenica</name>
    <dbReference type="NCBI Taxonomy" id="278026"/>
    <lineage>
        <taxon>Eukaryota</taxon>
        <taxon>Fungi</taxon>
        <taxon>Dikarya</taxon>
        <taxon>Ascomycota</taxon>
        <taxon>Saccharomycotina</taxon>
        <taxon>Saccharomycetes</taxon>
        <taxon>Saccharomycetales</taxon>
        <taxon>Saccharomycetaceae</taxon>
        <taxon>Arxiozyma</taxon>
    </lineage>
</organism>
<dbReference type="GO" id="GO:0000162">
    <property type="term" value="P:L-tryptophan biosynthetic process"/>
    <property type="evidence" value="ECO:0007669"/>
    <property type="project" value="TreeGrafter"/>
</dbReference>
<evidence type="ECO:0000256" key="7">
    <source>
        <dbReference type="ARBA" id="ARBA00023102"/>
    </source>
</evidence>
<protein>
    <recommendedName>
        <fullName evidence="5 12">1-(5-phosphoribosyl)-5-[(5-phosphoribosylamino)methylideneamino] imidazole-4-carboxamide isomerase</fullName>
        <ecNumber evidence="4 12">5.3.1.16</ecNumber>
    </recommendedName>
    <alternativeName>
        <fullName evidence="10 12">5-proFAR isomerase</fullName>
    </alternativeName>
    <alternativeName>
        <fullName evidence="9 12">Phosphoribosylformimino-5-aminoimidazole carboxamide ribotide isomerase</fullName>
    </alternativeName>
</protein>
<reference evidence="14" key="1">
    <citation type="submission" date="2023-07" db="EMBL/GenBank/DDBJ databases">
        <title>A draft genome of Kazachstania heterogenica Y-27499.</title>
        <authorList>
            <person name="Donic C."/>
            <person name="Kralova J.S."/>
            <person name="Fidel L."/>
            <person name="Ben-Dor S."/>
            <person name="Jung S."/>
        </authorList>
    </citation>
    <scope>NUCLEOTIDE SEQUENCE [LARGE SCALE GENOMIC DNA]</scope>
    <source>
        <strain evidence="14">Y27499</strain>
    </source>
</reference>
<dbReference type="AlphaFoldDB" id="A0AAN7WT01"/>
<name>A0AAN7WT01_9SACH</name>
<comment type="similarity">
    <text evidence="3 11">Belongs to the HisA/HisF family.</text>
</comment>
<evidence type="ECO:0000256" key="4">
    <source>
        <dbReference type="ARBA" id="ARBA00012550"/>
    </source>
</evidence>
<comment type="subcellular location">
    <subcellularLocation>
        <location evidence="12">Cytoplasm</location>
    </subcellularLocation>
</comment>
<dbReference type="GO" id="GO:0003949">
    <property type="term" value="F:1-(5-phosphoribosyl)-5-[(5-phosphoribosylamino)methylideneamino]imidazole-4-carboxamide isomerase activity"/>
    <property type="evidence" value="ECO:0007669"/>
    <property type="project" value="UniProtKB-EC"/>
</dbReference>
<dbReference type="Pfam" id="PF00977">
    <property type="entry name" value="His_biosynth"/>
    <property type="match status" value="1"/>
</dbReference>
<dbReference type="PANTHER" id="PTHR43090">
    <property type="entry name" value="1-(5-PHOSPHORIBOSYL)-5-[(5-PHOSPHORIBOSYLAMINO)METHYLIDENEAMINO] IMIDAZOLE-4-CARBOXAMIDE ISOMERASE"/>
    <property type="match status" value="1"/>
</dbReference>
<evidence type="ECO:0000256" key="11">
    <source>
        <dbReference type="RuleBase" id="RU003657"/>
    </source>
</evidence>
<dbReference type="FunFam" id="3.20.20.70:FF:000110">
    <property type="entry name" value="1-(5-phosphoribosyl)-5-[(5-phosphoribosylamino)methylideneamino] imidazole-4-carboxamide isomerase, chloroplastic"/>
    <property type="match status" value="1"/>
</dbReference>
<keyword evidence="7 11" id="KW-0368">Histidine biosynthesis</keyword>
<dbReference type="InterPro" id="IPR011060">
    <property type="entry name" value="RibuloseP-bd_barrel"/>
</dbReference>
<dbReference type="GO" id="GO:0000105">
    <property type="term" value="P:L-histidine biosynthetic process"/>
    <property type="evidence" value="ECO:0007669"/>
    <property type="project" value="UniProtKB-KW"/>
</dbReference>
<evidence type="ECO:0000256" key="10">
    <source>
        <dbReference type="ARBA" id="ARBA00031376"/>
    </source>
</evidence>
<dbReference type="Gene3D" id="3.20.20.70">
    <property type="entry name" value="Aldolase class I"/>
    <property type="match status" value="1"/>
</dbReference>
<gene>
    <name evidence="13" type="ORF">RI543_002369</name>
</gene>
<dbReference type="CDD" id="cd04723">
    <property type="entry name" value="HisA_HisF"/>
    <property type="match status" value="1"/>
</dbReference>
<dbReference type="EMBL" id="JAWIZZ010000045">
    <property type="protein sequence ID" value="KAK5779833.1"/>
    <property type="molecule type" value="Genomic_DNA"/>
</dbReference>
<keyword evidence="6 11" id="KW-0028">Amino-acid biosynthesis</keyword>
<dbReference type="NCBIfam" id="TIGR02129">
    <property type="entry name" value="hisA_euk"/>
    <property type="match status" value="1"/>
</dbReference>
<dbReference type="InterPro" id="IPR011858">
    <property type="entry name" value="His6/HISN3"/>
</dbReference>
<dbReference type="PANTHER" id="PTHR43090:SF2">
    <property type="entry name" value="1-(5-PHOSPHORIBOSYL)-5-[(5-PHOSPHORIBOSYLAMINO)METHYLIDENEAMINO] IMIDAZOLE-4-CARBOXAMIDE ISOMERASE"/>
    <property type="match status" value="1"/>
</dbReference>
<evidence type="ECO:0000256" key="5">
    <source>
        <dbReference type="ARBA" id="ARBA00018464"/>
    </source>
</evidence>
<comment type="pathway">
    <text evidence="2 12">Amino-acid biosynthesis; L-histidine biosynthesis; L-histidine from 5-phospho-alpha-D-ribose 1-diphosphate: step 4/9.</text>
</comment>
<keyword evidence="12" id="KW-0963">Cytoplasm</keyword>
<evidence type="ECO:0000256" key="3">
    <source>
        <dbReference type="ARBA" id="ARBA00009667"/>
    </source>
</evidence>
<evidence type="ECO:0000256" key="6">
    <source>
        <dbReference type="ARBA" id="ARBA00022605"/>
    </source>
</evidence>
<evidence type="ECO:0000256" key="9">
    <source>
        <dbReference type="ARBA" id="ARBA00030547"/>
    </source>
</evidence>
<keyword evidence="14" id="KW-1185">Reference proteome</keyword>
<dbReference type="InterPro" id="IPR006062">
    <property type="entry name" value="His_biosynth"/>
</dbReference>
<evidence type="ECO:0000256" key="1">
    <source>
        <dbReference type="ARBA" id="ARBA00000901"/>
    </source>
</evidence>
<evidence type="ECO:0000313" key="13">
    <source>
        <dbReference type="EMBL" id="KAK5779833.1"/>
    </source>
</evidence>
<dbReference type="InterPro" id="IPR044524">
    <property type="entry name" value="Isoase_HisA-like"/>
</dbReference>
<evidence type="ECO:0000256" key="2">
    <source>
        <dbReference type="ARBA" id="ARBA00005133"/>
    </source>
</evidence>